<feature type="transmembrane region" description="Helical" evidence="5">
    <location>
        <begin position="149"/>
        <end position="171"/>
    </location>
</feature>
<keyword evidence="3 5" id="KW-1133">Transmembrane helix</keyword>
<dbReference type="AlphaFoldDB" id="A0A7M7RE04"/>
<accession>A0A7M7RE04</accession>
<evidence type="ECO:0000256" key="4">
    <source>
        <dbReference type="ARBA" id="ARBA00023136"/>
    </source>
</evidence>
<keyword evidence="4 5" id="KW-0472">Membrane</keyword>
<dbReference type="GeneID" id="578318"/>
<dbReference type="GO" id="GO:0022857">
    <property type="term" value="F:transmembrane transporter activity"/>
    <property type="evidence" value="ECO:0000318"/>
    <property type="project" value="GO_Central"/>
</dbReference>
<feature type="transmembrane region" description="Helical" evidence="5">
    <location>
        <begin position="375"/>
        <end position="401"/>
    </location>
</feature>
<feature type="transmembrane region" description="Helical" evidence="5">
    <location>
        <begin position="183"/>
        <end position="203"/>
    </location>
</feature>
<dbReference type="Proteomes" id="UP000007110">
    <property type="component" value="Unassembled WGS sequence"/>
</dbReference>
<feature type="transmembrane region" description="Helical" evidence="5">
    <location>
        <begin position="320"/>
        <end position="339"/>
    </location>
</feature>
<dbReference type="FunFam" id="1.20.1250.20:FF:001156">
    <property type="entry name" value="Uncharacterized protein"/>
    <property type="match status" value="1"/>
</dbReference>
<dbReference type="KEGG" id="spu:578318"/>
<feature type="transmembrane region" description="Helical" evidence="5">
    <location>
        <begin position="345"/>
        <end position="363"/>
    </location>
</feature>
<comment type="subcellular location">
    <subcellularLocation>
        <location evidence="1">Membrane</location>
        <topology evidence="1">Multi-pass membrane protein</topology>
    </subcellularLocation>
</comment>
<evidence type="ECO:0000256" key="3">
    <source>
        <dbReference type="ARBA" id="ARBA00022989"/>
    </source>
</evidence>
<organism evidence="7 8">
    <name type="scientific">Strongylocentrotus purpuratus</name>
    <name type="common">Purple sea urchin</name>
    <dbReference type="NCBI Taxonomy" id="7668"/>
    <lineage>
        <taxon>Eukaryota</taxon>
        <taxon>Metazoa</taxon>
        <taxon>Echinodermata</taxon>
        <taxon>Eleutherozoa</taxon>
        <taxon>Echinozoa</taxon>
        <taxon>Echinoidea</taxon>
        <taxon>Euechinoidea</taxon>
        <taxon>Echinacea</taxon>
        <taxon>Camarodonta</taxon>
        <taxon>Echinidea</taxon>
        <taxon>Strongylocentrotidae</taxon>
        <taxon>Strongylocentrotus</taxon>
    </lineage>
</organism>
<evidence type="ECO:0000259" key="6">
    <source>
        <dbReference type="PROSITE" id="PS50850"/>
    </source>
</evidence>
<dbReference type="PROSITE" id="PS50850">
    <property type="entry name" value="MFS"/>
    <property type="match status" value="1"/>
</dbReference>
<evidence type="ECO:0000256" key="1">
    <source>
        <dbReference type="ARBA" id="ARBA00004141"/>
    </source>
</evidence>
<feature type="transmembrane region" description="Helical" evidence="5">
    <location>
        <begin position="239"/>
        <end position="262"/>
    </location>
</feature>
<evidence type="ECO:0000256" key="2">
    <source>
        <dbReference type="ARBA" id="ARBA00022692"/>
    </source>
</evidence>
<reference evidence="7" key="2">
    <citation type="submission" date="2021-01" db="UniProtKB">
        <authorList>
            <consortium name="EnsemblMetazoa"/>
        </authorList>
    </citation>
    <scope>IDENTIFICATION</scope>
</reference>
<feature type="transmembrane region" description="Helical" evidence="5">
    <location>
        <begin position="85"/>
        <end position="108"/>
    </location>
</feature>
<reference evidence="8" key="1">
    <citation type="submission" date="2015-02" db="EMBL/GenBank/DDBJ databases">
        <title>Genome sequencing for Strongylocentrotus purpuratus.</title>
        <authorList>
            <person name="Murali S."/>
            <person name="Liu Y."/>
            <person name="Vee V."/>
            <person name="English A."/>
            <person name="Wang M."/>
            <person name="Skinner E."/>
            <person name="Han Y."/>
            <person name="Muzny D.M."/>
            <person name="Worley K.C."/>
            <person name="Gibbs R.A."/>
        </authorList>
    </citation>
    <scope>NUCLEOTIDE SEQUENCE</scope>
</reference>
<keyword evidence="2 5" id="KW-0812">Transmembrane</keyword>
<evidence type="ECO:0000256" key="5">
    <source>
        <dbReference type="SAM" id="Phobius"/>
    </source>
</evidence>
<evidence type="ECO:0000313" key="7">
    <source>
        <dbReference type="EnsemblMetazoa" id="XP_783585"/>
    </source>
</evidence>
<evidence type="ECO:0000313" key="8">
    <source>
        <dbReference type="Proteomes" id="UP000007110"/>
    </source>
</evidence>
<dbReference type="InterPro" id="IPR020846">
    <property type="entry name" value="MFS_dom"/>
</dbReference>
<keyword evidence="8" id="KW-1185">Reference proteome</keyword>
<dbReference type="EnsemblMetazoa" id="XM_778492">
    <property type="protein sequence ID" value="XP_783585"/>
    <property type="gene ID" value="LOC578318"/>
</dbReference>
<dbReference type="InterPro" id="IPR011701">
    <property type="entry name" value="MFS"/>
</dbReference>
<dbReference type="RefSeq" id="XP_783585.3">
    <property type="nucleotide sequence ID" value="XM_778492.5"/>
</dbReference>
<dbReference type="InParanoid" id="A0A7M7RE04"/>
<dbReference type="InterPro" id="IPR036259">
    <property type="entry name" value="MFS_trans_sf"/>
</dbReference>
<protein>
    <recommendedName>
        <fullName evidence="6">Major facilitator superfamily (MFS) profile domain-containing protein</fullName>
    </recommendedName>
</protein>
<dbReference type="InterPro" id="IPR050382">
    <property type="entry name" value="MFS_Na/Anion_cotransporter"/>
</dbReference>
<feature type="transmembrane region" description="Helical" evidence="5">
    <location>
        <begin position="282"/>
        <end position="308"/>
    </location>
</feature>
<feature type="transmembrane region" description="Helical" evidence="5">
    <location>
        <begin position="413"/>
        <end position="432"/>
    </location>
</feature>
<dbReference type="OrthoDB" id="2985014at2759"/>
<feature type="domain" description="Major facilitator superfamily (MFS) profile" evidence="6">
    <location>
        <begin position="1"/>
        <end position="437"/>
    </location>
</feature>
<sequence>MNRVNISVTMTAMANSSYSSTYDLFNSTAELCPARSNNDNEENVREGEFPWDAHTQEQILAAIYYGFPILQVPAGILADKYPQTCIWLIGVGYLLSAIFTLFVPLAAYAGGAPLIITLRILSGLSESGTYPGLYSLMSRWAPPADRSKLLAIVFAGSSVGQIIAQPISGILSESDFLGGWPSTFYLFGSLEVLWCILWFLVIYPSPMAHPRISQEEKDYIMAELKLEDEPPKDYPWKHFFTSLPLLAVVVADFALMWVLYSLTSNLPIFLKEALRFDISQAGILSAVPHIVFFIFILGGGVLADFLLSHTNFSITTVRKFMTTIGILPSGIFLVLAGYVGCNAPLAITFISLGLACTGLAYSGSCLSMMELATPYAGMVVAVSYSIATFTGFISPAVVAMYTENQADIAGWRSFFWVTFGITVVAWLLFMIFGTSELQPWAKGDRRKDKTEHRETKYGGIIDNGLEYNSEREEILPPDYT</sequence>
<dbReference type="Pfam" id="PF07690">
    <property type="entry name" value="MFS_1"/>
    <property type="match status" value="1"/>
</dbReference>
<dbReference type="PANTHER" id="PTHR11662:SF399">
    <property type="entry name" value="FI19708P1-RELATED"/>
    <property type="match status" value="1"/>
</dbReference>
<dbReference type="SUPFAM" id="SSF103473">
    <property type="entry name" value="MFS general substrate transporter"/>
    <property type="match status" value="1"/>
</dbReference>
<dbReference type="PANTHER" id="PTHR11662">
    <property type="entry name" value="SOLUTE CARRIER FAMILY 17"/>
    <property type="match status" value="1"/>
</dbReference>
<name>A0A7M7RE04_STRPU</name>
<dbReference type="GO" id="GO:0016324">
    <property type="term" value="C:apical plasma membrane"/>
    <property type="evidence" value="ECO:0000318"/>
    <property type="project" value="GO_Central"/>
</dbReference>
<dbReference type="Gene3D" id="1.20.1250.20">
    <property type="entry name" value="MFS general substrate transporter like domains"/>
    <property type="match status" value="2"/>
</dbReference>
<dbReference type="FunFam" id="1.20.1250.20:FF:000423">
    <property type="entry name" value="Putative inorganic phosphate cotransporter-like Protein"/>
    <property type="match status" value="1"/>
</dbReference>
<proteinExistence type="predicted"/>
<dbReference type="OMA" id="HSWSWAQ"/>